<dbReference type="Proteomes" id="UP000315215">
    <property type="component" value="Chromosome"/>
</dbReference>
<evidence type="ECO:0000313" key="5">
    <source>
        <dbReference type="Proteomes" id="UP000315215"/>
    </source>
</evidence>
<accession>A0A516KLK3</accession>
<evidence type="ECO:0000256" key="2">
    <source>
        <dbReference type="ARBA" id="ARBA00022737"/>
    </source>
</evidence>
<dbReference type="InterPro" id="IPR001763">
    <property type="entry name" value="Rhodanese-like_dom"/>
</dbReference>
<dbReference type="KEGG" id="aqt:FN924_18405"/>
<dbReference type="SMART" id="SM00450">
    <property type="entry name" value="RHOD"/>
    <property type="match status" value="2"/>
</dbReference>
<keyword evidence="1 4" id="KW-0808">Transferase</keyword>
<dbReference type="EMBL" id="CP041666">
    <property type="protein sequence ID" value="QDP42266.1"/>
    <property type="molecule type" value="Genomic_DNA"/>
</dbReference>
<dbReference type="PROSITE" id="PS50206">
    <property type="entry name" value="RHODANESE_3"/>
    <property type="match status" value="2"/>
</dbReference>
<evidence type="ECO:0000259" key="3">
    <source>
        <dbReference type="PROSITE" id="PS50206"/>
    </source>
</evidence>
<dbReference type="InterPro" id="IPR045078">
    <property type="entry name" value="TST/MPST-like"/>
</dbReference>
<organism evidence="4 5">
    <name type="scientific">Radiobacillus deserti</name>
    <dbReference type="NCBI Taxonomy" id="2594883"/>
    <lineage>
        <taxon>Bacteria</taxon>
        <taxon>Bacillati</taxon>
        <taxon>Bacillota</taxon>
        <taxon>Bacilli</taxon>
        <taxon>Bacillales</taxon>
        <taxon>Bacillaceae</taxon>
        <taxon>Radiobacillus</taxon>
    </lineage>
</organism>
<dbReference type="PANTHER" id="PTHR11364">
    <property type="entry name" value="THIOSULFATE SULFERTANSFERASE"/>
    <property type="match status" value="1"/>
</dbReference>
<evidence type="ECO:0000313" key="4">
    <source>
        <dbReference type="EMBL" id="QDP42266.1"/>
    </source>
</evidence>
<dbReference type="PANTHER" id="PTHR11364:SF27">
    <property type="entry name" value="SULFURTRANSFERASE"/>
    <property type="match status" value="1"/>
</dbReference>
<keyword evidence="2" id="KW-0677">Repeat</keyword>
<dbReference type="Pfam" id="PF00581">
    <property type="entry name" value="Rhodanese"/>
    <property type="match status" value="2"/>
</dbReference>
<dbReference type="PROSITE" id="PS00380">
    <property type="entry name" value="RHODANESE_1"/>
    <property type="match status" value="1"/>
</dbReference>
<reference evidence="4 5" key="1">
    <citation type="submission" date="2019-07" db="EMBL/GenBank/DDBJ databases">
        <authorList>
            <person name="Li J."/>
        </authorList>
    </citation>
    <scope>NUCLEOTIDE SEQUENCE [LARGE SCALE GENOMIC DNA]</scope>
    <source>
        <strain evidence="4 5">TKL69</strain>
    </source>
</reference>
<feature type="domain" description="Rhodanese" evidence="3">
    <location>
        <begin position="15"/>
        <end position="132"/>
    </location>
</feature>
<dbReference type="GO" id="GO:0004792">
    <property type="term" value="F:thiosulfate-cyanide sulfurtransferase activity"/>
    <property type="evidence" value="ECO:0007669"/>
    <property type="project" value="InterPro"/>
</dbReference>
<protein>
    <submittedName>
        <fullName evidence="4">Sulfurtransferase</fullName>
    </submittedName>
</protein>
<evidence type="ECO:0000256" key="1">
    <source>
        <dbReference type="ARBA" id="ARBA00022679"/>
    </source>
</evidence>
<dbReference type="CDD" id="cd01448">
    <property type="entry name" value="TST_Repeat_1"/>
    <property type="match status" value="1"/>
</dbReference>
<proteinExistence type="predicted"/>
<gene>
    <name evidence="4" type="ORF">FN924_18405</name>
</gene>
<name>A0A516KLK3_9BACI</name>
<keyword evidence="5" id="KW-1185">Reference proteome</keyword>
<dbReference type="OrthoDB" id="9770030at2"/>
<feature type="domain" description="Rhodanese" evidence="3">
    <location>
        <begin position="164"/>
        <end position="273"/>
    </location>
</feature>
<dbReference type="InterPro" id="IPR036873">
    <property type="entry name" value="Rhodanese-like_dom_sf"/>
</dbReference>
<dbReference type="CDD" id="cd01449">
    <property type="entry name" value="TST_Repeat_2"/>
    <property type="match status" value="1"/>
</dbReference>
<dbReference type="AlphaFoldDB" id="A0A516KLK3"/>
<dbReference type="RefSeq" id="WP_143897293.1">
    <property type="nucleotide sequence ID" value="NZ_CP041666.1"/>
</dbReference>
<sequence length="282" mass="32162">MNYAVNKEWLKAQLDNEQVRIVDCRYELGNPSKGESLYQEIHIPGAVYFDLEKQLPVSEHGGRHPLPDLDQFKLEIEKAGIDNTKTVVAYDSREGQFASRFWWLLTFLGHDSVYVLNEGFRGWQEAGYATTEVVPEYESATFEVNIQEHLLASYEEVKAVVEQKKNSPILVDSRDEQRYLGELEPMDKVAGRIPGSINKFWAEGFERGSFKTSEEQKKRFDDLDVDEPIIVYCGSGVTATPNYIALKMAGYKNVKLYAGSYSDWVSYEENPVDKGDPSTNEE</sequence>
<dbReference type="InterPro" id="IPR001307">
    <property type="entry name" value="Thiosulphate_STrfase_CS"/>
</dbReference>
<dbReference type="Gene3D" id="3.40.250.10">
    <property type="entry name" value="Rhodanese-like domain"/>
    <property type="match status" value="2"/>
</dbReference>
<dbReference type="SUPFAM" id="SSF52821">
    <property type="entry name" value="Rhodanese/Cell cycle control phosphatase"/>
    <property type="match status" value="2"/>
</dbReference>